<dbReference type="SUPFAM" id="SSF53850">
    <property type="entry name" value="Periplasmic binding protein-like II"/>
    <property type="match status" value="1"/>
</dbReference>
<organism evidence="5 6">
    <name type="scientific">Wolbachia pipientis</name>
    <dbReference type="NCBI Taxonomy" id="955"/>
    <lineage>
        <taxon>Bacteria</taxon>
        <taxon>Pseudomonadati</taxon>
        <taxon>Pseudomonadota</taxon>
        <taxon>Alphaproteobacteria</taxon>
        <taxon>Rickettsiales</taxon>
        <taxon>Anaplasmataceae</taxon>
        <taxon>Wolbachieae</taxon>
        <taxon>Wolbachia</taxon>
    </lineage>
</organism>
<comment type="caution">
    <text evidence="5">The sequence shown here is derived from an EMBL/GenBank/DDBJ whole genome shotgun (WGS) entry which is preliminary data.</text>
</comment>
<dbReference type="PIRSF" id="PIRSF002825">
    <property type="entry name" value="CfbpA"/>
    <property type="match status" value="1"/>
</dbReference>
<dbReference type="RefSeq" id="WP_070064782.1">
    <property type="nucleotide sequence ID" value="NZ_MJMG01000001.1"/>
</dbReference>
<proteinExistence type="inferred from homology"/>
<dbReference type="Pfam" id="PF13343">
    <property type="entry name" value="SBP_bac_6"/>
    <property type="match status" value="1"/>
</dbReference>
<sequence>MKKSFILTALVIVIAIIVAYLYQHNKADNQKVVNVYSARKEELVRALFADFTNKTDIKVRYITGDDSQLLSRIENGGDADLFLTADAVNLILAESRGLLSKVDSKILKDSIPEQFRDNEDYWFGLTKRTRILVYNKDLINPNHLTTYEDLANPKWKGKILVSSSISPYNRSLIAFMIANHGFEKTKKWVTGIVNNMARKPSSGDTDQIDAAAAGEGGIAIVNSYYFARMLAKNKKSMEKLGIFFPNQKDKGAMVNISGAAVVKNAKNRENAILLLEFLVSKEAQELYAKENHEYPIVKDVEVSDILKSWGNYVQSDLPLKELEKHLLKAVMIADECKWR</sequence>
<feature type="binding site" evidence="3">
    <location>
        <position position="224"/>
    </location>
    <ligand>
        <name>Fe cation</name>
        <dbReference type="ChEBI" id="CHEBI:24875"/>
    </ligand>
</feature>
<keyword evidence="3" id="KW-0479">Metal-binding</keyword>
<evidence type="ECO:0000256" key="1">
    <source>
        <dbReference type="ARBA" id="ARBA00008520"/>
    </source>
</evidence>
<dbReference type="PANTHER" id="PTHR30006:SF15">
    <property type="entry name" value="IRON-UTILIZATION PERIPLASMIC PROTEIN"/>
    <property type="match status" value="1"/>
</dbReference>
<accession>A0A1E7QL13</accession>
<dbReference type="GO" id="GO:0046872">
    <property type="term" value="F:metal ion binding"/>
    <property type="evidence" value="ECO:0007669"/>
    <property type="project" value="UniProtKB-KW"/>
</dbReference>
<dbReference type="GO" id="GO:0030288">
    <property type="term" value="C:outer membrane-bounded periplasmic space"/>
    <property type="evidence" value="ECO:0007669"/>
    <property type="project" value="TreeGrafter"/>
</dbReference>
<keyword evidence="3" id="KW-0408">Iron</keyword>
<evidence type="ECO:0000256" key="4">
    <source>
        <dbReference type="SAM" id="Phobius"/>
    </source>
</evidence>
<evidence type="ECO:0000313" key="6">
    <source>
        <dbReference type="Proteomes" id="UP000175679"/>
    </source>
</evidence>
<dbReference type="Proteomes" id="UP000175679">
    <property type="component" value="Unassembled WGS sequence"/>
</dbReference>
<keyword evidence="4" id="KW-1133">Transmembrane helix</keyword>
<protein>
    <submittedName>
        <fullName evidence="5">Fe(3+) ABC transporter substrate-binding protein</fullName>
    </submittedName>
</protein>
<dbReference type="OrthoDB" id="9769567at2"/>
<evidence type="ECO:0000313" key="5">
    <source>
        <dbReference type="EMBL" id="OEY87133.1"/>
    </source>
</evidence>
<dbReference type="PANTHER" id="PTHR30006">
    <property type="entry name" value="THIAMINE-BINDING PERIPLASMIC PROTEIN-RELATED"/>
    <property type="match status" value="1"/>
</dbReference>
<gene>
    <name evidence="5" type="ORF">BIY23_01460</name>
</gene>
<keyword evidence="4" id="KW-0472">Membrane</keyword>
<keyword evidence="2" id="KW-0732">Signal</keyword>
<reference evidence="5 6" key="1">
    <citation type="submission" date="2016-09" db="EMBL/GenBank/DDBJ databases">
        <title>Genomic evidence for plant-parasitic nematodes as the earliest Wolbachia hosts.</title>
        <authorList>
            <person name="Brown A.M."/>
            <person name="Wasala S.K."/>
            <person name="Howe D.K."/>
            <person name="Peetz A.B."/>
            <person name="Zasada I.A."/>
            <person name="Denver D.R."/>
        </authorList>
    </citation>
    <scope>NUCLEOTIDE SEQUENCE [LARGE SCALE GENOMIC DNA]</scope>
    <source>
        <strain evidence="6">wPpe</strain>
    </source>
</reference>
<keyword evidence="4" id="KW-0812">Transmembrane</keyword>
<dbReference type="Gene3D" id="3.40.190.10">
    <property type="entry name" value="Periplasmic binding protein-like II"/>
    <property type="match status" value="2"/>
</dbReference>
<evidence type="ECO:0000256" key="3">
    <source>
        <dbReference type="PIRSR" id="PIRSR002825-1"/>
    </source>
</evidence>
<name>A0A1E7QL13_WOLPI</name>
<dbReference type="InterPro" id="IPR026045">
    <property type="entry name" value="Ferric-bd"/>
</dbReference>
<feature type="binding site" evidence="3">
    <location>
        <position position="225"/>
    </location>
    <ligand>
        <name>Fe cation</name>
        <dbReference type="ChEBI" id="CHEBI:24875"/>
    </ligand>
</feature>
<evidence type="ECO:0000256" key="2">
    <source>
        <dbReference type="ARBA" id="ARBA00022729"/>
    </source>
</evidence>
<feature type="transmembrane region" description="Helical" evidence="4">
    <location>
        <begin position="5"/>
        <end position="22"/>
    </location>
</feature>
<keyword evidence="6" id="KW-1185">Reference proteome</keyword>
<dbReference type="AlphaFoldDB" id="A0A1E7QL13"/>
<comment type="similarity">
    <text evidence="1">Belongs to the bacterial solute-binding protein 1 family.</text>
</comment>
<dbReference type="EMBL" id="MJMG01000001">
    <property type="protein sequence ID" value="OEY87133.1"/>
    <property type="molecule type" value="Genomic_DNA"/>
</dbReference>